<dbReference type="Gramene" id="Bra036893.1">
    <property type="protein sequence ID" value="Bra036893.1-P"/>
    <property type="gene ID" value="Bra036893"/>
</dbReference>
<reference evidence="1" key="3">
    <citation type="submission" date="2023-03" db="UniProtKB">
        <authorList>
            <consortium name="EnsemblPlants"/>
        </authorList>
    </citation>
    <scope>IDENTIFICATION</scope>
    <source>
        <strain evidence="1">cv. Chiifu-401-42</strain>
    </source>
</reference>
<dbReference type="InParanoid" id="M4F733"/>
<dbReference type="EnsemblPlants" id="Bra036893.1">
    <property type="protein sequence ID" value="Bra036893.1-P"/>
    <property type="gene ID" value="Bra036893"/>
</dbReference>
<accession>M4F733</accession>
<reference evidence="1 2" key="2">
    <citation type="journal article" date="2018" name="Hortic Res">
        <title>Improved Brassica rapa reference genome by single-molecule sequencing and chromosome conformation capture technologies.</title>
        <authorList>
            <person name="Zhang L."/>
            <person name="Cai X."/>
            <person name="Wu J."/>
            <person name="Liu M."/>
            <person name="Grob S."/>
            <person name="Cheng F."/>
            <person name="Liang J."/>
            <person name="Cai C."/>
            <person name="Liu Z."/>
            <person name="Liu B."/>
            <person name="Wang F."/>
            <person name="Li S."/>
            <person name="Liu F."/>
            <person name="Li X."/>
            <person name="Cheng L."/>
            <person name="Yang W."/>
            <person name="Li M.H."/>
            <person name="Grossniklaus U."/>
            <person name="Zheng H."/>
            <person name="Wang X."/>
        </authorList>
    </citation>
    <scope>NUCLEOTIDE SEQUENCE [LARGE SCALE GENOMIC DNA]</scope>
    <source>
        <strain evidence="1 2">cv. Chiifu-401-42</strain>
    </source>
</reference>
<dbReference type="HOGENOM" id="CLU_1429909_0_0_1"/>
<proteinExistence type="predicted"/>
<name>M4F733_BRACM</name>
<organism evidence="1 2">
    <name type="scientific">Brassica campestris</name>
    <name type="common">Field mustard</name>
    <dbReference type="NCBI Taxonomy" id="3711"/>
    <lineage>
        <taxon>Eukaryota</taxon>
        <taxon>Viridiplantae</taxon>
        <taxon>Streptophyta</taxon>
        <taxon>Embryophyta</taxon>
        <taxon>Tracheophyta</taxon>
        <taxon>Spermatophyta</taxon>
        <taxon>Magnoliopsida</taxon>
        <taxon>eudicotyledons</taxon>
        <taxon>Gunneridae</taxon>
        <taxon>Pentapetalae</taxon>
        <taxon>rosids</taxon>
        <taxon>malvids</taxon>
        <taxon>Brassicales</taxon>
        <taxon>Brassicaceae</taxon>
        <taxon>Brassiceae</taxon>
        <taxon>Brassica</taxon>
    </lineage>
</organism>
<protein>
    <submittedName>
        <fullName evidence="1">Uncharacterized protein</fullName>
    </submittedName>
</protein>
<evidence type="ECO:0000313" key="1">
    <source>
        <dbReference type="EnsemblPlants" id="Bra036893.1-P"/>
    </source>
</evidence>
<dbReference type="OMA" id="CQDARGS"/>
<evidence type="ECO:0000313" key="2">
    <source>
        <dbReference type="Proteomes" id="UP000011750"/>
    </source>
</evidence>
<keyword evidence="2" id="KW-1185">Reference proteome</keyword>
<dbReference type="AlphaFoldDB" id="M4F733"/>
<sequence>MRARAGAGGPLLPSSSFSFCCSSSLRLPCQDARGSAVGLRPGLKPCARPSDPAPSQLLVVSRGGELRCFLRSEASPGQMHAGGDGAMFPVSARVNDWVDGSRMSSMASCVLRLARLEVAVLPARLLAGIVGGRGECLLDLRCGSKRCVALHTNRLWWQLQGPCYSGNVKGNPGIQGNKENLTFLRTNVDG</sequence>
<dbReference type="Proteomes" id="UP000011750">
    <property type="component" value="Chromosome A01"/>
</dbReference>
<reference evidence="1 2" key="1">
    <citation type="journal article" date="2011" name="Nat. Genet.">
        <title>The genome of the mesopolyploid crop species Brassica rapa.</title>
        <authorList>
            <consortium name="Brassica rapa Genome Sequencing Project Consortium"/>
            <person name="Wang X."/>
            <person name="Wang H."/>
            <person name="Wang J."/>
            <person name="Sun R."/>
            <person name="Wu J."/>
            <person name="Liu S."/>
            <person name="Bai Y."/>
            <person name="Mun J.H."/>
            <person name="Bancroft I."/>
            <person name="Cheng F."/>
            <person name="Huang S."/>
            <person name="Li X."/>
            <person name="Hua W."/>
            <person name="Wang J."/>
            <person name="Wang X."/>
            <person name="Freeling M."/>
            <person name="Pires J.C."/>
            <person name="Paterson A.H."/>
            <person name="Chalhoub B."/>
            <person name="Wang B."/>
            <person name="Hayward A."/>
            <person name="Sharpe A.G."/>
            <person name="Park B.S."/>
            <person name="Weisshaar B."/>
            <person name="Liu B."/>
            <person name="Li B."/>
            <person name="Liu B."/>
            <person name="Tong C."/>
            <person name="Song C."/>
            <person name="Duran C."/>
            <person name="Peng C."/>
            <person name="Geng C."/>
            <person name="Koh C."/>
            <person name="Lin C."/>
            <person name="Edwards D."/>
            <person name="Mu D."/>
            <person name="Shen D."/>
            <person name="Soumpourou E."/>
            <person name="Li F."/>
            <person name="Fraser F."/>
            <person name="Conant G."/>
            <person name="Lassalle G."/>
            <person name="King G.J."/>
            <person name="Bonnema G."/>
            <person name="Tang H."/>
            <person name="Wang H."/>
            <person name="Belcram H."/>
            <person name="Zhou H."/>
            <person name="Hirakawa H."/>
            <person name="Abe H."/>
            <person name="Guo H."/>
            <person name="Wang H."/>
            <person name="Jin H."/>
            <person name="Parkin I.A."/>
            <person name="Batley J."/>
            <person name="Kim J.S."/>
            <person name="Just J."/>
            <person name="Li J."/>
            <person name="Xu J."/>
            <person name="Deng J."/>
            <person name="Kim J.A."/>
            <person name="Li J."/>
            <person name="Yu J."/>
            <person name="Meng J."/>
            <person name="Wang J."/>
            <person name="Min J."/>
            <person name="Poulain J."/>
            <person name="Wang J."/>
            <person name="Hatakeyama K."/>
            <person name="Wu K."/>
            <person name="Wang L."/>
            <person name="Fang L."/>
            <person name="Trick M."/>
            <person name="Links M.G."/>
            <person name="Zhao M."/>
            <person name="Jin M."/>
            <person name="Ramchiary N."/>
            <person name="Drou N."/>
            <person name="Berkman P.J."/>
            <person name="Cai Q."/>
            <person name="Huang Q."/>
            <person name="Li R."/>
            <person name="Tabata S."/>
            <person name="Cheng S."/>
            <person name="Zhang S."/>
            <person name="Zhang S."/>
            <person name="Huang S."/>
            <person name="Sato S."/>
            <person name="Sun S."/>
            <person name="Kwon S.J."/>
            <person name="Choi S.R."/>
            <person name="Lee T.H."/>
            <person name="Fan W."/>
            <person name="Zhao X."/>
            <person name="Tan X."/>
            <person name="Xu X."/>
            <person name="Wang Y."/>
            <person name="Qiu Y."/>
            <person name="Yin Y."/>
            <person name="Li Y."/>
            <person name="Du Y."/>
            <person name="Liao Y."/>
            <person name="Lim Y."/>
            <person name="Narusaka Y."/>
            <person name="Wang Y."/>
            <person name="Wang Z."/>
            <person name="Li Z."/>
            <person name="Wang Z."/>
            <person name="Xiong Z."/>
            <person name="Zhang Z."/>
        </authorList>
    </citation>
    <scope>NUCLEOTIDE SEQUENCE [LARGE SCALE GENOMIC DNA]</scope>
    <source>
        <strain evidence="1 2">cv. Chiifu-401-42</strain>
    </source>
</reference>